<sequence length="106" mass="11761">MLWTFVFYRGTQAHLARKSQIVSLLGRVAVKEPDALGDIDLYLHSKDDRCDYYISGAVPLLYNDPMAAERDPDDLPDECRSERPPLGRIAPATGPSRLGGKGETKD</sequence>
<dbReference type="AlphaFoldDB" id="A0A8J6HCJ2"/>
<name>A0A8J6HCJ2_TENMO</name>
<gene>
    <name evidence="2" type="ORF">GEV33_011574</name>
</gene>
<comment type="caution">
    <text evidence="2">The sequence shown here is derived from an EMBL/GenBank/DDBJ whole genome shotgun (WGS) entry which is preliminary data.</text>
</comment>
<reference evidence="2" key="1">
    <citation type="journal article" date="2020" name="J Insects Food Feed">
        <title>The yellow mealworm (Tenebrio molitor) genome: a resource for the emerging insects as food and feed industry.</title>
        <authorList>
            <person name="Eriksson T."/>
            <person name="Andere A."/>
            <person name="Kelstrup H."/>
            <person name="Emery V."/>
            <person name="Picard C."/>
        </authorList>
    </citation>
    <scope>NUCLEOTIDE SEQUENCE</scope>
    <source>
        <strain evidence="2">Stoneville</strain>
        <tissue evidence="2">Whole head</tissue>
    </source>
</reference>
<accession>A0A8J6HCJ2</accession>
<reference evidence="2" key="2">
    <citation type="submission" date="2021-08" db="EMBL/GenBank/DDBJ databases">
        <authorList>
            <person name="Eriksson T."/>
        </authorList>
    </citation>
    <scope>NUCLEOTIDE SEQUENCE</scope>
    <source>
        <strain evidence="2">Stoneville</strain>
        <tissue evidence="2">Whole head</tissue>
    </source>
</reference>
<evidence type="ECO:0000313" key="2">
    <source>
        <dbReference type="EMBL" id="KAH0811218.1"/>
    </source>
</evidence>
<dbReference type="EMBL" id="JABDTM020026964">
    <property type="protein sequence ID" value="KAH0811218.1"/>
    <property type="molecule type" value="Genomic_DNA"/>
</dbReference>
<evidence type="ECO:0000313" key="3">
    <source>
        <dbReference type="Proteomes" id="UP000719412"/>
    </source>
</evidence>
<dbReference type="Proteomes" id="UP000719412">
    <property type="component" value="Unassembled WGS sequence"/>
</dbReference>
<feature type="region of interest" description="Disordered" evidence="1">
    <location>
        <begin position="65"/>
        <end position="106"/>
    </location>
</feature>
<proteinExistence type="predicted"/>
<protein>
    <submittedName>
        <fullName evidence="2">Uncharacterized protein</fullName>
    </submittedName>
</protein>
<organism evidence="2 3">
    <name type="scientific">Tenebrio molitor</name>
    <name type="common">Yellow mealworm beetle</name>
    <dbReference type="NCBI Taxonomy" id="7067"/>
    <lineage>
        <taxon>Eukaryota</taxon>
        <taxon>Metazoa</taxon>
        <taxon>Ecdysozoa</taxon>
        <taxon>Arthropoda</taxon>
        <taxon>Hexapoda</taxon>
        <taxon>Insecta</taxon>
        <taxon>Pterygota</taxon>
        <taxon>Neoptera</taxon>
        <taxon>Endopterygota</taxon>
        <taxon>Coleoptera</taxon>
        <taxon>Polyphaga</taxon>
        <taxon>Cucujiformia</taxon>
        <taxon>Tenebrionidae</taxon>
        <taxon>Tenebrio</taxon>
    </lineage>
</organism>
<evidence type="ECO:0000256" key="1">
    <source>
        <dbReference type="SAM" id="MobiDB-lite"/>
    </source>
</evidence>
<keyword evidence="3" id="KW-1185">Reference proteome</keyword>